<organism evidence="1 2">
    <name type="scientific">Oncorhynchus mykiss</name>
    <name type="common">Rainbow trout</name>
    <name type="synonym">Salmo gairdneri</name>
    <dbReference type="NCBI Taxonomy" id="8022"/>
    <lineage>
        <taxon>Eukaryota</taxon>
        <taxon>Metazoa</taxon>
        <taxon>Chordata</taxon>
        <taxon>Craniata</taxon>
        <taxon>Vertebrata</taxon>
        <taxon>Euteleostomi</taxon>
        <taxon>Actinopterygii</taxon>
        <taxon>Neopterygii</taxon>
        <taxon>Teleostei</taxon>
        <taxon>Protacanthopterygii</taxon>
        <taxon>Salmoniformes</taxon>
        <taxon>Salmonidae</taxon>
        <taxon>Salmoninae</taxon>
        <taxon>Oncorhynchus</taxon>
    </lineage>
</organism>
<reference evidence="1" key="2">
    <citation type="submission" date="2014-03" db="EMBL/GenBank/DDBJ databases">
        <authorList>
            <person name="Genoscope - CEA"/>
        </authorList>
    </citation>
    <scope>NUCLEOTIDE SEQUENCE</scope>
</reference>
<dbReference type="PANTHER" id="PTHR47308">
    <property type="entry name" value="NUCLEAR GTPASE SLIP-GC"/>
    <property type="match status" value="1"/>
</dbReference>
<proteinExistence type="predicted"/>
<dbReference type="Proteomes" id="UP000193380">
    <property type="component" value="Unassembled WGS sequence"/>
</dbReference>
<dbReference type="AlphaFoldDB" id="A0A060Z6S4"/>
<dbReference type="PaxDb" id="8022-A0A060Z6S4"/>
<sequence>KINKDILSSEIPELRALLKSLNDQRSEKVMRDYVNGAYGILSLVHVVNHEITKSMETEKETLHKLLEQRLEDELQNIDQFMSDIHMEFDKCLSAGVLESEKTCVTRAKEEVIAPVSQWYLRLGHKVLAGFNGHALLLLFIIYHVT</sequence>
<feature type="non-terminal residue" evidence="1">
    <location>
        <position position="1"/>
    </location>
</feature>
<accession>A0A060Z6S4</accession>
<dbReference type="EMBL" id="FR949724">
    <property type="protein sequence ID" value="CDQ99748.1"/>
    <property type="molecule type" value="Genomic_DNA"/>
</dbReference>
<evidence type="ECO:0000313" key="2">
    <source>
        <dbReference type="Proteomes" id="UP000193380"/>
    </source>
</evidence>
<name>A0A060Z6S4_ONCMY</name>
<protein>
    <submittedName>
        <fullName evidence="1">Uncharacterized protein</fullName>
    </submittedName>
</protein>
<gene>
    <name evidence="1" type="ORF">GSONMT00056938001</name>
</gene>
<dbReference type="InterPro" id="IPR053082">
    <property type="entry name" value="Nuclear_GTPase_SLIP-GC"/>
</dbReference>
<dbReference type="PANTHER" id="PTHR47308:SF1">
    <property type="entry name" value="NUCLEAR GTPASE SLIP-GC"/>
    <property type="match status" value="1"/>
</dbReference>
<reference evidence="1" key="1">
    <citation type="journal article" date="2014" name="Nat. Commun.">
        <title>The rainbow trout genome provides novel insights into evolution after whole-genome duplication in vertebrates.</title>
        <authorList>
            <person name="Berthelot C."/>
            <person name="Brunet F."/>
            <person name="Chalopin D."/>
            <person name="Juanchich A."/>
            <person name="Bernard M."/>
            <person name="Noel B."/>
            <person name="Bento P."/>
            <person name="Da Silva C."/>
            <person name="Labadie K."/>
            <person name="Alberti A."/>
            <person name="Aury J.M."/>
            <person name="Louis A."/>
            <person name="Dehais P."/>
            <person name="Bardou P."/>
            <person name="Montfort J."/>
            <person name="Klopp C."/>
            <person name="Cabau C."/>
            <person name="Gaspin C."/>
            <person name="Thorgaard G.H."/>
            <person name="Boussaha M."/>
            <person name="Quillet E."/>
            <person name="Guyomard R."/>
            <person name="Galiana D."/>
            <person name="Bobe J."/>
            <person name="Volff J.N."/>
            <person name="Genet C."/>
            <person name="Wincker P."/>
            <person name="Jaillon O."/>
            <person name="Roest Crollius H."/>
            <person name="Guiguen Y."/>
        </authorList>
    </citation>
    <scope>NUCLEOTIDE SEQUENCE [LARGE SCALE GENOMIC DNA]</scope>
</reference>
<evidence type="ECO:0000313" key="1">
    <source>
        <dbReference type="EMBL" id="CDQ99748.1"/>
    </source>
</evidence>
<dbReference type="GO" id="GO:0003924">
    <property type="term" value="F:GTPase activity"/>
    <property type="evidence" value="ECO:0007669"/>
    <property type="project" value="TreeGrafter"/>
</dbReference>